<sequence>MSGDYSCGFIVDDLAIRKKLANLLQLAKLTPYDTKKLVNTWPYTIKEKGIIFSKLWNATRN</sequence>
<dbReference type="EMBL" id="MN740328">
    <property type="protein sequence ID" value="QHU00632.1"/>
    <property type="molecule type" value="Genomic_DNA"/>
</dbReference>
<reference evidence="1" key="1">
    <citation type="journal article" date="2020" name="Nature">
        <title>Giant virus diversity and host interactions through global metagenomics.</title>
        <authorList>
            <person name="Schulz F."/>
            <person name="Roux S."/>
            <person name="Paez-Espino D."/>
            <person name="Jungbluth S."/>
            <person name="Walsh D.A."/>
            <person name="Denef V.J."/>
            <person name="McMahon K.D."/>
            <person name="Konstantinidis K.T."/>
            <person name="Eloe-Fadrosh E.A."/>
            <person name="Kyrpides N.C."/>
            <person name="Woyke T."/>
        </authorList>
    </citation>
    <scope>NUCLEOTIDE SEQUENCE</scope>
    <source>
        <strain evidence="1">GVMAG-M-3300025860-20</strain>
    </source>
</reference>
<name>A0A6C0J4R8_9ZZZZ</name>
<proteinExistence type="predicted"/>
<organism evidence="1">
    <name type="scientific">viral metagenome</name>
    <dbReference type="NCBI Taxonomy" id="1070528"/>
    <lineage>
        <taxon>unclassified sequences</taxon>
        <taxon>metagenomes</taxon>
        <taxon>organismal metagenomes</taxon>
    </lineage>
</organism>
<dbReference type="AlphaFoldDB" id="A0A6C0J4R8"/>
<evidence type="ECO:0000313" key="1">
    <source>
        <dbReference type="EMBL" id="QHU00632.1"/>
    </source>
</evidence>
<protein>
    <submittedName>
        <fullName evidence="1">Uncharacterized protein</fullName>
    </submittedName>
</protein>
<accession>A0A6C0J4R8</accession>